<evidence type="ECO:0000313" key="1">
    <source>
        <dbReference type="EMBL" id="KAF9521409.1"/>
    </source>
</evidence>
<protein>
    <submittedName>
        <fullName evidence="1">Uncharacterized protein</fullName>
    </submittedName>
</protein>
<dbReference type="OrthoDB" id="3117669at2759"/>
<reference evidence="1" key="1">
    <citation type="submission" date="2020-11" db="EMBL/GenBank/DDBJ databases">
        <authorList>
            <consortium name="DOE Joint Genome Institute"/>
            <person name="Ahrendt S."/>
            <person name="Riley R."/>
            <person name="Andreopoulos W."/>
            <person name="Labutti K."/>
            <person name="Pangilinan J."/>
            <person name="Ruiz-Duenas F.J."/>
            <person name="Barrasa J.M."/>
            <person name="Sanchez-Garcia M."/>
            <person name="Camarero S."/>
            <person name="Miyauchi S."/>
            <person name="Serrano A."/>
            <person name="Linde D."/>
            <person name="Babiker R."/>
            <person name="Drula E."/>
            <person name="Ayuso-Fernandez I."/>
            <person name="Pacheco R."/>
            <person name="Padilla G."/>
            <person name="Ferreira P."/>
            <person name="Barriuso J."/>
            <person name="Kellner H."/>
            <person name="Castanera R."/>
            <person name="Alfaro M."/>
            <person name="Ramirez L."/>
            <person name="Pisabarro A.G."/>
            <person name="Kuo A."/>
            <person name="Tritt A."/>
            <person name="Lipzen A."/>
            <person name="He G."/>
            <person name="Yan M."/>
            <person name="Ng V."/>
            <person name="Cullen D."/>
            <person name="Martin F."/>
            <person name="Rosso M.-N."/>
            <person name="Henrissat B."/>
            <person name="Hibbett D."/>
            <person name="Martinez A.T."/>
            <person name="Grigoriev I.V."/>
        </authorList>
    </citation>
    <scope>NUCLEOTIDE SEQUENCE</scope>
    <source>
        <strain evidence="1">CBS 506.95</strain>
    </source>
</reference>
<keyword evidence="2" id="KW-1185">Reference proteome</keyword>
<organism evidence="1 2">
    <name type="scientific">Crepidotus variabilis</name>
    <dbReference type="NCBI Taxonomy" id="179855"/>
    <lineage>
        <taxon>Eukaryota</taxon>
        <taxon>Fungi</taxon>
        <taxon>Dikarya</taxon>
        <taxon>Basidiomycota</taxon>
        <taxon>Agaricomycotina</taxon>
        <taxon>Agaricomycetes</taxon>
        <taxon>Agaricomycetidae</taxon>
        <taxon>Agaricales</taxon>
        <taxon>Agaricineae</taxon>
        <taxon>Crepidotaceae</taxon>
        <taxon>Crepidotus</taxon>
    </lineage>
</organism>
<name>A0A9P6E2J3_9AGAR</name>
<dbReference type="AlphaFoldDB" id="A0A9P6E2J3"/>
<sequence>AYSTVFHDQPFTFGDAKIIQVYVPIKKYRVRQVQELLASLSDVKQFNLGFYDHSEWSSRFFRTVAKWAPFMQNVKILRIKYKLYNSDLASKGVKSAWTSPNAWTNFIRLLPNLQVLLIDTPQLTFFTAPKDEYGDFDIHGGTELLWIKNWSSALSSLQRVYLNHAYDDEYNINSGDLTGSRNVFIRMEDGTFNDYPWRSAHHSNAFSPAKHKPPFFFGRHRRVKVEDLDCLDSEEEDECRIADEEKEEYVDMW</sequence>
<evidence type="ECO:0000313" key="2">
    <source>
        <dbReference type="Proteomes" id="UP000807306"/>
    </source>
</evidence>
<proteinExistence type="predicted"/>
<dbReference type="EMBL" id="MU158076">
    <property type="protein sequence ID" value="KAF9521409.1"/>
    <property type="molecule type" value="Genomic_DNA"/>
</dbReference>
<dbReference type="Proteomes" id="UP000807306">
    <property type="component" value="Unassembled WGS sequence"/>
</dbReference>
<feature type="non-terminal residue" evidence="1">
    <location>
        <position position="1"/>
    </location>
</feature>
<comment type="caution">
    <text evidence="1">The sequence shown here is derived from an EMBL/GenBank/DDBJ whole genome shotgun (WGS) entry which is preliminary data.</text>
</comment>
<accession>A0A9P6E2J3</accession>
<gene>
    <name evidence="1" type="ORF">CPB83DRAFT_865516</name>
</gene>